<dbReference type="SUPFAM" id="SSF141571">
    <property type="entry name" value="Pentapeptide repeat-like"/>
    <property type="match status" value="1"/>
</dbReference>
<dbReference type="Proteomes" id="UP000019322">
    <property type="component" value="Chromosome"/>
</dbReference>
<sequence>MRKDVAKKIVEVLPDSLKNIASYLKNNFDKSGQDTLDNATGTIGILIKLFAQSYVDKYFENMTKDKLANYGSDMYLKASFCQIQKSLEIITDNTQQMIDAKSIVALFDDTFKLTKKSFSTEHILTIFTPQYHPIIQIVKEKFISLLKELNFQDNVIKAFQRHYNENIASTIKESFGEDDYAKHIKDTQKYILNENEAKLLSDIYKLCHIGFKDDEQLSYEETFAEWKPIEKVNASDDSFRYSNEYEKFLQKEKALTLAESLVDSYFESITTDNTLLNILFAIADFGKGKTIFLRQYASKLAKQYVETGEGYFPIYFNLRNYGSYSSSATLGIIADYLATDYGIKIEEDSFKYKKYIFLIDSLDESGELTKPAIEKVIESIKCIQNLDKEKCRYNRIIITSRPFSDGLEYHLRAHKPYQIKNKEGTEIPQYISIYGFKAEQFNHWLLTSLKNYPKFQELTTTGFAEELIKSIQQKKNTIDIHQKLFKDKTLSVEELKRPIFSYMIFQLIINNVDFSHIGKIGIYLSFLNLLTKEAKHINDKHYETNLEDEIIYRNILHAIASLWMYQKEQSQQGVLRKSDICRVLDGKTSNESDREILERYKKEGVTEIQFLSHSYFGEQKDCLHFQHQSFAEILLAEYYLKVFIKYALDKTPDIDEARSKLMLGEPTDQTVSFFKELIRLLKETVSTEITPMVIEKRKLLFPLMASLAHEKHNVLFSDKLYYKWFEPIANNDIKSSRIYPKQILENWAIDEDALEKIIVLAKEILDAKTTILSAKSLPANALFNNELTVFHNKSLSDIPTDIDKWLSLVLGNILETDIVKKQFFNSRLSSPENLFEMIRNWNYSKKWSAPFWAHEYFNGMQMKNTNQIDLQFLNFSNINFSHSHLQKLDISNAFVENVKFNHCEFENITLTSSNLINAKFDNISILGERFQIGFAQIGYGIFIPNTLANCLLNMSRYEENTTRYSSYIHCGSLTIFLNSKIRTFKIINEIFNTLSGLLEFGLKKNYFTIDEIKSWFKYEKKEDKEKFEALIDTLNK</sequence>
<name>A0AA86AKQ2_SULMK</name>
<evidence type="ECO:0000313" key="1">
    <source>
        <dbReference type="EMBL" id="AHJ12575.1"/>
    </source>
</evidence>
<accession>A0AA86AKQ2</accession>
<proteinExistence type="predicted"/>
<reference evidence="1 2" key="1">
    <citation type="journal article" date="2014" name="Environ. Microbiol.">
        <title>Insights into organohalide respiration and the versatile catabolism of Sulfurospirillum multivorans gained from comparative genomics and physiological studies.</title>
        <authorList>
            <person name="Goris T."/>
            <person name="Schubert T."/>
            <person name="Gadkari J."/>
            <person name="Wubet T."/>
            <person name="Tarkka M."/>
            <person name="Buscot F."/>
            <person name="Adrian L."/>
            <person name="Diekert G."/>
        </authorList>
    </citation>
    <scope>NUCLEOTIDE SEQUENCE [LARGE SCALE GENOMIC DNA]</scope>
    <source>
        <strain evidence="2">DM 12446 / JCM 15788 / NBRC 109480</strain>
    </source>
</reference>
<dbReference type="RefSeq" id="WP_025344453.1">
    <property type="nucleotide sequence ID" value="NZ_CP007201.1"/>
</dbReference>
<organism evidence="1 2">
    <name type="scientific">Sulfurospirillum multivorans (strain DM 12446 / JCM 15788 / NBRC 109480)</name>
    <dbReference type="NCBI Taxonomy" id="1150621"/>
    <lineage>
        <taxon>Bacteria</taxon>
        <taxon>Pseudomonadati</taxon>
        <taxon>Campylobacterota</taxon>
        <taxon>Epsilonproteobacteria</taxon>
        <taxon>Campylobacterales</taxon>
        <taxon>Sulfurospirillaceae</taxon>
        <taxon>Sulfurospirillum</taxon>
    </lineage>
</organism>
<dbReference type="AlphaFoldDB" id="A0AA86AKQ2"/>
<evidence type="ECO:0008006" key="3">
    <source>
        <dbReference type="Google" id="ProtNLM"/>
    </source>
</evidence>
<protein>
    <recommendedName>
        <fullName evidence="3">NACHT domain-containing protein</fullName>
    </recommendedName>
</protein>
<dbReference type="Gene3D" id="2.160.20.80">
    <property type="entry name" value="E3 ubiquitin-protein ligase SopA"/>
    <property type="match status" value="1"/>
</dbReference>
<dbReference type="EMBL" id="CP007201">
    <property type="protein sequence ID" value="AHJ12575.1"/>
    <property type="molecule type" value="Genomic_DNA"/>
</dbReference>
<evidence type="ECO:0000313" key="2">
    <source>
        <dbReference type="Proteomes" id="UP000019322"/>
    </source>
</evidence>
<dbReference type="KEGG" id="smul:SMUL_1314"/>
<gene>
    <name evidence="1" type="ORF">SMUL_1314</name>
</gene>